<dbReference type="CDD" id="cd21176">
    <property type="entry name" value="LPMO_auxiliary-like"/>
    <property type="match status" value="1"/>
</dbReference>
<evidence type="ECO:0000256" key="3">
    <source>
        <dbReference type="ARBA" id="ARBA00022622"/>
    </source>
</evidence>
<sequence>MRASSLFTVLGLSSFAAAHFKLQFPEPRGDFNEDSEDKFCDGYMNVDDDRERYPLTGGYVTLIAAHPSWTLGILASTADDPTSFDNFTTERPFASAEGQGTYCIPFDLDTSKYSNGQNITIQIQFNGGDGDLFQCADLTLDENYKIDVTCSNSSSTADNGDGDEDDDDSDSEDNDDDDNDGDDANDEGSNNNGADAAAPFGFAVAAGALALLGVSTL</sequence>
<organism evidence="12">
    <name type="scientific">Schizophyllum commune (strain H4-8 / FGSC 9210)</name>
    <name type="common">Split gill fungus</name>
    <dbReference type="NCBI Taxonomy" id="578458"/>
    <lineage>
        <taxon>Eukaryota</taxon>
        <taxon>Fungi</taxon>
        <taxon>Dikarya</taxon>
        <taxon>Basidiomycota</taxon>
        <taxon>Agaricomycotina</taxon>
        <taxon>Agaricomycetes</taxon>
        <taxon>Agaricomycetidae</taxon>
        <taxon>Agaricales</taxon>
        <taxon>Schizophyllaceae</taxon>
        <taxon>Schizophyllum</taxon>
    </lineage>
</organism>
<dbReference type="InterPro" id="IPR046530">
    <property type="entry name" value="BIM1-like_dom"/>
</dbReference>
<comment type="subcellular location">
    <subcellularLocation>
        <location evidence="1">Cell membrane</location>
        <topology evidence="1">Lipid-anchor</topology>
        <topology evidence="1">GPI-anchor</topology>
    </subcellularLocation>
</comment>
<keyword evidence="5" id="KW-0472">Membrane</keyword>
<evidence type="ECO:0000259" key="10">
    <source>
        <dbReference type="Pfam" id="PF20238"/>
    </source>
</evidence>
<feature type="domain" description="Copper acquisition factor BIM1-like" evidence="10">
    <location>
        <begin position="18"/>
        <end position="154"/>
    </location>
</feature>
<dbReference type="GO" id="GO:0005886">
    <property type="term" value="C:plasma membrane"/>
    <property type="evidence" value="ECO:0007669"/>
    <property type="project" value="UniProtKB-SubCell"/>
</dbReference>
<keyword evidence="12" id="KW-1185">Reference proteome</keyword>
<evidence type="ECO:0000256" key="5">
    <source>
        <dbReference type="ARBA" id="ARBA00023136"/>
    </source>
</evidence>
<dbReference type="EMBL" id="GL377302">
    <property type="protein sequence ID" value="EFJ02206.1"/>
    <property type="molecule type" value="Genomic_DNA"/>
</dbReference>
<feature type="chain" id="PRO_5003120210" description="Copper acquisition factor BIM1-like domain-containing protein" evidence="9">
    <location>
        <begin position="19"/>
        <end position="217"/>
    </location>
</feature>
<gene>
    <name evidence="11" type="ORF">SCHCODRAFT_84068</name>
</gene>
<feature type="compositionally biased region" description="Low complexity" evidence="8">
    <location>
        <begin position="187"/>
        <end position="197"/>
    </location>
</feature>
<dbReference type="eggNOG" id="ENOG502S92W">
    <property type="taxonomic scope" value="Eukaryota"/>
</dbReference>
<keyword evidence="2" id="KW-1003">Cell membrane</keyword>
<protein>
    <recommendedName>
        <fullName evidence="10">Copper acquisition factor BIM1-like domain-containing protein</fullName>
    </recommendedName>
</protein>
<name>D8PN57_SCHCM</name>
<evidence type="ECO:0000256" key="1">
    <source>
        <dbReference type="ARBA" id="ARBA00004609"/>
    </source>
</evidence>
<feature type="signal peptide" evidence="9">
    <location>
        <begin position="1"/>
        <end position="18"/>
    </location>
</feature>
<evidence type="ECO:0000313" key="12">
    <source>
        <dbReference type="Proteomes" id="UP000007431"/>
    </source>
</evidence>
<evidence type="ECO:0000256" key="2">
    <source>
        <dbReference type="ARBA" id="ARBA00022475"/>
    </source>
</evidence>
<dbReference type="Proteomes" id="UP000007431">
    <property type="component" value="Unassembled WGS sequence"/>
</dbReference>
<dbReference type="KEGG" id="scm:SCHCO_02612773"/>
<reference evidence="11 12" key="1">
    <citation type="journal article" date="2010" name="Nat. Biotechnol.">
        <title>Genome sequence of the model mushroom Schizophyllum commune.</title>
        <authorList>
            <person name="Ohm R.A."/>
            <person name="de Jong J.F."/>
            <person name="Lugones L.G."/>
            <person name="Aerts A."/>
            <person name="Kothe E."/>
            <person name="Stajich J.E."/>
            <person name="de Vries R.P."/>
            <person name="Record E."/>
            <person name="Levasseur A."/>
            <person name="Baker S.E."/>
            <person name="Bartholomew K.A."/>
            <person name="Coutinho P.M."/>
            <person name="Erdmann S."/>
            <person name="Fowler T.J."/>
            <person name="Gathman A.C."/>
            <person name="Lombard V."/>
            <person name="Henrissat B."/>
            <person name="Knabe N."/>
            <person name="Kuees U."/>
            <person name="Lilly W.W."/>
            <person name="Lindquist E."/>
            <person name="Lucas S."/>
            <person name="Magnuson J.K."/>
            <person name="Piumi F."/>
            <person name="Raudaskoski M."/>
            <person name="Salamov A."/>
            <person name="Schmutz J."/>
            <person name="Schwarze F.W.M.R."/>
            <person name="vanKuyk P.A."/>
            <person name="Horton J.S."/>
            <person name="Grigoriev I.V."/>
            <person name="Woesten H.A.B."/>
        </authorList>
    </citation>
    <scope>NUCLEOTIDE SEQUENCE [LARGE SCALE GENOMIC DNA]</scope>
    <source>
        <strain evidence="12">H4-8 / FGSC 9210</strain>
    </source>
</reference>
<accession>D8PN57</accession>
<dbReference type="OMA" id="FCFHANA"/>
<dbReference type="VEuPathDB" id="FungiDB:SCHCODRAFT_02612773"/>
<feature type="compositionally biased region" description="Acidic residues" evidence="8">
    <location>
        <begin position="160"/>
        <end position="186"/>
    </location>
</feature>
<dbReference type="OrthoDB" id="2146436at2759"/>
<feature type="region of interest" description="Disordered" evidence="8">
    <location>
        <begin position="150"/>
        <end position="197"/>
    </location>
</feature>
<dbReference type="HOGENOM" id="CLU_070647_3_0_1"/>
<evidence type="ECO:0000256" key="7">
    <source>
        <dbReference type="ARBA" id="ARBA00023288"/>
    </source>
</evidence>
<evidence type="ECO:0000256" key="9">
    <source>
        <dbReference type="SAM" id="SignalP"/>
    </source>
</evidence>
<proteinExistence type="predicted"/>
<keyword evidence="7" id="KW-0449">Lipoprotein</keyword>
<evidence type="ECO:0000313" key="11">
    <source>
        <dbReference type="EMBL" id="EFJ02206.1"/>
    </source>
</evidence>
<dbReference type="AlphaFoldDB" id="D8PN57"/>
<dbReference type="GeneID" id="9597552"/>
<dbReference type="InterPro" id="IPR046936">
    <property type="entry name" value="BIM1-like"/>
</dbReference>
<dbReference type="RefSeq" id="XP_003037108.1">
    <property type="nucleotide sequence ID" value="XM_003037062.1"/>
</dbReference>
<keyword evidence="6" id="KW-0325">Glycoprotein</keyword>
<dbReference type="Pfam" id="PF20238">
    <property type="entry name" value="BIM1-like_dom"/>
    <property type="match status" value="1"/>
</dbReference>
<dbReference type="STRING" id="578458.D8PN57"/>
<dbReference type="GO" id="GO:0098552">
    <property type="term" value="C:side of membrane"/>
    <property type="evidence" value="ECO:0007669"/>
    <property type="project" value="UniProtKB-KW"/>
</dbReference>
<dbReference type="PANTHER" id="PTHR34992">
    <property type="entry name" value="HYPHAL ANASTAMOSIS-7 PROTEIN"/>
    <property type="match status" value="1"/>
</dbReference>
<evidence type="ECO:0000256" key="4">
    <source>
        <dbReference type="ARBA" id="ARBA00022729"/>
    </source>
</evidence>
<dbReference type="InParanoid" id="D8PN57"/>
<evidence type="ECO:0000256" key="8">
    <source>
        <dbReference type="SAM" id="MobiDB-lite"/>
    </source>
</evidence>
<keyword evidence="4 9" id="KW-0732">Signal</keyword>
<keyword evidence="3" id="KW-0336">GPI-anchor</keyword>
<evidence type="ECO:0000256" key="6">
    <source>
        <dbReference type="ARBA" id="ARBA00023180"/>
    </source>
</evidence>